<reference evidence="1" key="1">
    <citation type="journal article" date="2017" name="Nature">
        <title>The sunflower genome provides insights into oil metabolism, flowering and Asterid evolution.</title>
        <authorList>
            <person name="Badouin H."/>
            <person name="Gouzy J."/>
            <person name="Grassa C.J."/>
            <person name="Murat F."/>
            <person name="Staton S.E."/>
            <person name="Cottret L."/>
            <person name="Lelandais-Briere C."/>
            <person name="Owens G.L."/>
            <person name="Carrere S."/>
            <person name="Mayjonade B."/>
            <person name="Legrand L."/>
            <person name="Gill N."/>
            <person name="Kane N.C."/>
            <person name="Bowers J.E."/>
            <person name="Hubner S."/>
            <person name="Bellec A."/>
            <person name="Berard A."/>
            <person name="Berges H."/>
            <person name="Blanchet N."/>
            <person name="Boniface M.C."/>
            <person name="Brunel D."/>
            <person name="Catrice O."/>
            <person name="Chaidir N."/>
            <person name="Claudel C."/>
            <person name="Donnadieu C."/>
            <person name="Faraut T."/>
            <person name="Fievet G."/>
            <person name="Helmstetter N."/>
            <person name="King M."/>
            <person name="Knapp S.J."/>
            <person name="Lai Z."/>
            <person name="Le Paslier M.C."/>
            <person name="Lippi Y."/>
            <person name="Lorenzon L."/>
            <person name="Mandel J.R."/>
            <person name="Marage G."/>
            <person name="Marchand G."/>
            <person name="Marquand E."/>
            <person name="Bret-Mestries E."/>
            <person name="Morien E."/>
            <person name="Nambeesan S."/>
            <person name="Nguyen T."/>
            <person name="Pegot-Espagnet P."/>
            <person name="Pouilly N."/>
            <person name="Raftis F."/>
            <person name="Sallet E."/>
            <person name="Schiex T."/>
            <person name="Thomas J."/>
            <person name="Vandecasteele C."/>
            <person name="Vares D."/>
            <person name="Vear F."/>
            <person name="Vautrin S."/>
            <person name="Crespi M."/>
            <person name="Mangin B."/>
            <person name="Burke J.M."/>
            <person name="Salse J."/>
            <person name="Munos S."/>
            <person name="Vincourt P."/>
            <person name="Rieseberg L.H."/>
            <person name="Langlade N.B."/>
        </authorList>
    </citation>
    <scope>NUCLEOTIDE SEQUENCE</scope>
    <source>
        <tissue evidence="1">Leaves</tissue>
    </source>
</reference>
<dbReference type="Gramene" id="mRNA:HanXRQr2_Chr15g0716781">
    <property type="protein sequence ID" value="CDS:HanXRQr2_Chr15g0716781.1"/>
    <property type="gene ID" value="HanXRQr2_Chr15g0716781"/>
</dbReference>
<protein>
    <submittedName>
        <fullName evidence="1">Uncharacterized protein</fullName>
    </submittedName>
</protein>
<comment type="caution">
    <text evidence="1">The sequence shown here is derived from an EMBL/GenBank/DDBJ whole genome shotgun (WGS) entry which is preliminary data.</text>
</comment>
<reference evidence="1" key="2">
    <citation type="submission" date="2020-06" db="EMBL/GenBank/DDBJ databases">
        <title>Helianthus annuus Genome sequencing and assembly Release 2.</title>
        <authorList>
            <person name="Gouzy J."/>
            <person name="Langlade N."/>
            <person name="Munos S."/>
        </authorList>
    </citation>
    <scope>NUCLEOTIDE SEQUENCE</scope>
    <source>
        <tissue evidence="1">Leaves</tissue>
    </source>
</reference>
<gene>
    <name evidence="1" type="ORF">HanXRQr2_Chr15g0716781</name>
</gene>
<organism evidence="1 2">
    <name type="scientific">Helianthus annuus</name>
    <name type="common">Common sunflower</name>
    <dbReference type="NCBI Taxonomy" id="4232"/>
    <lineage>
        <taxon>Eukaryota</taxon>
        <taxon>Viridiplantae</taxon>
        <taxon>Streptophyta</taxon>
        <taxon>Embryophyta</taxon>
        <taxon>Tracheophyta</taxon>
        <taxon>Spermatophyta</taxon>
        <taxon>Magnoliopsida</taxon>
        <taxon>eudicotyledons</taxon>
        <taxon>Gunneridae</taxon>
        <taxon>Pentapetalae</taxon>
        <taxon>asterids</taxon>
        <taxon>campanulids</taxon>
        <taxon>Asterales</taxon>
        <taxon>Asteraceae</taxon>
        <taxon>Asteroideae</taxon>
        <taxon>Heliantheae alliance</taxon>
        <taxon>Heliantheae</taxon>
        <taxon>Helianthus</taxon>
    </lineage>
</organism>
<name>A0A9K3E3Z4_HELAN</name>
<dbReference type="EMBL" id="MNCJ02000330">
    <property type="protein sequence ID" value="KAF5766561.1"/>
    <property type="molecule type" value="Genomic_DNA"/>
</dbReference>
<keyword evidence="2" id="KW-1185">Reference proteome</keyword>
<evidence type="ECO:0000313" key="1">
    <source>
        <dbReference type="EMBL" id="KAF5766561.1"/>
    </source>
</evidence>
<sequence>MSSLLRPLELFVYTFNLHYFIKINKAISVAYFRETFKYGSYNCIWNKKSN</sequence>
<dbReference type="AlphaFoldDB" id="A0A9K3E3Z4"/>
<evidence type="ECO:0000313" key="2">
    <source>
        <dbReference type="Proteomes" id="UP000215914"/>
    </source>
</evidence>
<dbReference type="Proteomes" id="UP000215914">
    <property type="component" value="Unassembled WGS sequence"/>
</dbReference>
<accession>A0A9K3E3Z4</accession>
<proteinExistence type="predicted"/>